<feature type="transmembrane region" description="Helical" evidence="10">
    <location>
        <begin position="41"/>
        <end position="60"/>
    </location>
</feature>
<dbReference type="PANTHER" id="PTHR34142:SF1">
    <property type="entry name" value="GLYCOSIDE HYDROLASE FAMILY 5 DOMAIN-CONTAINING PROTEIN"/>
    <property type="match status" value="1"/>
</dbReference>
<dbReference type="Gene3D" id="2.60.40.290">
    <property type="match status" value="1"/>
</dbReference>
<evidence type="ECO:0000256" key="6">
    <source>
        <dbReference type="ARBA" id="ARBA00023295"/>
    </source>
</evidence>
<feature type="region of interest" description="Disordered" evidence="9">
    <location>
        <begin position="359"/>
        <end position="389"/>
    </location>
</feature>
<evidence type="ECO:0000256" key="4">
    <source>
        <dbReference type="ARBA" id="ARBA00023001"/>
    </source>
</evidence>
<dbReference type="InterPro" id="IPR018087">
    <property type="entry name" value="Glyco_hydro_5_CS"/>
</dbReference>
<dbReference type="SUPFAM" id="SSF51445">
    <property type="entry name" value="(Trans)glycosidases"/>
    <property type="match status" value="1"/>
</dbReference>
<evidence type="ECO:0000256" key="3">
    <source>
        <dbReference type="ARBA" id="ARBA00022801"/>
    </source>
</evidence>
<dbReference type="Gene3D" id="3.20.20.80">
    <property type="entry name" value="Glycosidases"/>
    <property type="match status" value="1"/>
</dbReference>
<dbReference type="STRING" id="58114.SAMN05216270_103241"/>
<dbReference type="InterPro" id="IPR001547">
    <property type="entry name" value="Glyco_hydro_5"/>
</dbReference>
<evidence type="ECO:0000256" key="10">
    <source>
        <dbReference type="SAM" id="Phobius"/>
    </source>
</evidence>
<feature type="domain" description="CBM2" evidence="11">
    <location>
        <begin position="384"/>
        <end position="486"/>
    </location>
</feature>
<evidence type="ECO:0000256" key="8">
    <source>
        <dbReference type="RuleBase" id="RU361153"/>
    </source>
</evidence>
<dbReference type="GO" id="GO:0030245">
    <property type="term" value="P:cellulose catabolic process"/>
    <property type="evidence" value="ECO:0007669"/>
    <property type="project" value="UniProtKB-KW"/>
</dbReference>
<keyword evidence="2" id="KW-0732">Signal</keyword>
<keyword evidence="10" id="KW-1133">Transmembrane helix</keyword>
<keyword evidence="10" id="KW-0472">Membrane</keyword>
<protein>
    <recommendedName>
        <fullName evidence="8">Endoglucanase</fullName>
        <ecNumber evidence="8">3.2.1.4</ecNumber>
    </recommendedName>
</protein>
<evidence type="ECO:0000259" key="11">
    <source>
        <dbReference type="PROSITE" id="PS51173"/>
    </source>
</evidence>
<keyword evidence="10" id="KW-0812">Transmembrane</keyword>
<evidence type="ECO:0000313" key="13">
    <source>
        <dbReference type="Proteomes" id="UP000198949"/>
    </source>
</evidence>
<dbReference type="InterPro" id="IPR001919">
    <property type="entry name" value="CBD2"/>
</dbReference>
<keyword evidence="13" id="KW-1185">Reference proteome</keyword>
<keyword evidence="6 8" id="KW-0326">Glycosidase</keyword>
<proteinExistence type="inferred from homology"/>
<evidence type="ECO:0000256" key="2">
    <source>
        <dbReference type="ARBA" id="ARBA00022729"/>
    </source>
</evidence>
<dbReference type="PANTHER" id="PTHR34142">
    <property type="entry name" value="ENDO-BETA-1,4-GLUCANASE A"/>
    <property type="match status" value="1"/>
</dbReference>
<keyword evidence="7 8" id="KW-0624">Polysaccharide degradation</keyword>
<dbReference type="InterPro" id="IPR017853">
    <property type="entry name" value="GH"/>
</dbReference>
<dbReference type="SUPFAM" id="SSF49384">
    <property type="entry name" value="Carbohydrate-binding domain"/>
    <property type="match status" value="1"/>
</dbReference>
<evidence type="ECO:0000256" key="9">
    <source>
        <dbReference type="SAM" id="MobiDB-lite"/>
    </source>
</evidence>
<dbReference type="Pfam" id="PF00150">
    <property type="entry name" value="Cellulase"/>
    <property type="match status" value="1"/>
</dbReference>
<reference evidence="13" key="1">
    <citation type="submission" date="2016-10" db="EMBL/GenBank/DDBJ databases">
        <authorList>
            <person name="Varghese N."/>
            <person name="Submissions S."/>
        </authorList>
    </citation>
    <scope>NUCLEOTIDE SEQUENCE [LARGE SCALE GENOMIC DNA]</scope>
    <source>
        <strain evidence="13">CGMCC 4.3516</strain>
    </source>
</reference>
<evidence type="ECO:0000256" key="1">
    <source>
        <dbReference type="ARBA" id="ARBA00000966"/>
    </source>
</evidence>
<dbReference type="InterPro" id="IPR008965">
    <property type="entry name" value="CBM2/CBM3_carb-bd_dom_sf"/>
</dbReference>
<name>A0A1G6U1C9_9ACTN</name>
<feature type="compositionally biased region" description="Low complexity" evidence="9">
    <location>
        <begin position="372"/>
        <end position="385"/>
    </location>
</feature>
<comment type="similarity">
    <text evidence="8">Belongs to the glycosyl hydrolase 5 (cellulase A) family.</text>
</comment>
<accession>A0A1G6U1C9</accession>
<keyword evidence="4 8" id="KW-0136">Cellulose degradation</keyword>
<dbReference type="Proteomes" id="UP000198949">
    <property type="component" value="Unassembled WGS sequence"/>
</dbReference>
<dbReference type="GO" id="GO:0030247">
    <property type="term" value="F:polysaccharide binding"/>
    <property type="evidence" value="ECO:0007669"/>
    <property type="project" value="UniProtKB-UniRule"/>
</dbReference>
<keyword evidence="3 8" id="KW-0378">Hydrolase</keyword>
<dbReference type="InterPro" id="IPR012291">
    <property type="entry name" value="CBM2_carb-bd_dom_sf"/>
</dbReference>
<dbReference type="GO" id="GO:0008810">
    <property type="term" value="F:cellulase activity"/>
    <property type="evidence" value="ECO:0007669"/>
    <property type="project" value="UniProtKB-EC"/>
</dbReference>
<dbReference type="PROSITE" id="PS00659">
    <property type="entry name" value="GLYCOSYL_HYDROL_F5"/>
    <property type="match status" value="1"/>
</dbReference>
<dbReference type="AlphaFoldDB" id="A0A1G6U1C9"/>
<dbReference type="EC" id="3.2.1.4" evidence="8"/>
<gene>
    <name evidence="12" type="ORF">SAMN05216270_103241</name>
</gene>
<dbReference type="PROSITE" id="PS51173">
    <property type="entry name" value="CBM2"/>
    <property type="match status" value="1"/>
</dbReference>
<evidence type="ECO:0000313" key="12">
    <source>
        <dbReference type="EMBL" id="SDD34496.1"/>
    </source>
</evidence>
<dbReference type="EMBL" id="FNAD01000003">
    <property type="protein sequence ID" value="SDD34496.1"/>
    <property type="molecule type" value="Genomic_DNA"/>
</dbReference>
<comment type="catalytic activity">
    <reaction evidence="1 8">
        <text>Endohydrolysis of (1-&gt;4)-beta-D-glucosidic linkages in cellulose, lichenin and cereal beta-D-glucans.</text>
        <dbReference type="EC" id="3.2.1.4"/>
    </reaction>
</comment>
<keyword evidence="5 8" id="KW-0119">Carbohydrate metabolism</keyword>
<dbReference type="SMART" id="SM00637">
    <property type="entry name" value="CBD_II"/>
    <property type="match status" value="1"/>
</dbReference>
<evidence type="ECO:0000256" key="7">
    <source>
        <dbReference type="ARBA" id="ARBA00023326"/>
    </source>
</evidence>
<evidence type="ECO:0000256" key="5">
    <source>
        <dbReference type="ARBA" id="ARBA00023277"/>
    </source>
</evidence>
<dbReference type="Pfam" id="PF00553">
    <property type="entry name" value="CBM_2"/>
    <property type="match status" value="1"/>
</dbReference>
<organism evidence="12 13">
    <name type="scientific">Glycomyces harbinensis</name>
    <dbReference type="NCBI Taxonomy" id="58114"/>
    <lineage>
        <taxon>Bacteria</taxon>
        <taxon>Bacillati</taxon>
        <taxon>Actinomycetota</taxon>
        <taxon>Actinomycetes</taxon>
        <taxon>Glycomycetales</taxon>
        <taxon>Glycomycetaceae</taxon>
        <taxon>Glycomyces</taxon>
    </lineage>
</organism>
<sequence>MLVYLQIGINRFTFTNDEMSINMEHGTTDAAPARRRRMRKWLTAAAATLAIVFAGVWQLIPAGAQQQGGFSIDGTQLIDANGNPFIMRGTSHPDVWYEGEFASYGEISDLGANTVRVVLGSGQRNWGVSTASRVQQIVDECKAQRLICVLEVHDTTGYGEESGAATLDQAVDFWEGLYSVLDGEEAYVLINIGNEPIGNTNPQQWTQPTIDAIERMRDIGFEHTLVVDAPNWGQDWQNVMRDNAPAVAAADPDGNTLFSIHMYAVYSSPQTVIDYFDAFEEMGLPLIVGEYGDTFQGQTVAWETIQSEAQARGIGWLAWSYSGNTGGDLDQVLSFDPSQLTTWGQRVFTSANGIGNTAERASVFGDDPDPTDPTTTPTDDPTTGGPTEGDCTAAIGVVNDWGSGWQGKVTVTASDGALDGWRLNWTWPGSTRITSSWNTTLTASGAGVTASDVGWNGTVAGGQAREVFGFIASTPAAAPAVTCEAI</sequence>